<evidence type="ECO:0000313" key="1">
    <source>
        <dbReference type="EMBL" id="TYS51362.1"/>
    </source>
</evidence>
<proteinExistence type="predicted"/>
<dbReference type="EMBL" id="VTEQ01000006">
    <property type="protein sequence ID" value="TYS51362.1"/>
    <property type="molecule type" value="Genomic_DNA"/>
</dbReference>
<accession>A0A5D4RPE8</accession>
<dbReference type="AlphaFoldDB" id="A0A5D4RPE8"/>
<dbReference type="Proteomes" id="UP000322997">
    <property type="component" value="Unassembled WGS sequence"/>
</dbReference>
<organism evidence="1 2">
    <name type="scientific">Rossellomorea marisflavi</name>
    <dbReference type="NCBI Taxonomy" id="189381"/>
    <lineage>
        <taxon>Bacteria</taxon>
        <taxon>Bacillati</taxon>
        <taxon>Bacillota</taxon>
        <taxon>Bacilli</taxon>
        <taxon>Bacillales</taxon>
        <taxon>Bacillaceae</taxon>
        <taxon>Rossellomorea</taxon>
    </lineage>
</organism>
<comment type="caution">
    <text evidence="1">The sequence shown here is derived from an EMBL/GenBank/DDBJ whole genome shotgun (WGS) entry which is preliminary data.</text>
</comment>
<protein>
    <submittedName>
        <fullName evidence="1">Uracil-DNA glycosylase</fullName>
    </submittedName>
</protein>
<evidence type="ECO:0000313" key="2">
    <source>
        <dbReference type="Proteomes" id="UP000322997"/>
    </source>
</evidence>
<gene>
    <name evidence="1" type="ORF">FZC83_17455</name>
</gene>
<reference evidence="1 2" key="1">
    <citation type="submission" date="2019-08" db="EMBL/GenBank/DDBJ databases">
        <title>Bacillus genomes from the desert of Cuatro Cienegas, Coahuila.</title>
        <authorList>
            <person name="Olmedo-Alvarez G."/>
        </authorList>
    </citation>
    <scope>NUCLEOTIDE SEQUENCE [LARGE SCALE GENOMIC DNA]</scope>
    <source>
        <strain evidence="1 2">CH108_3D</strain>
    </source>
</reference>
<name>A0A5D4RPE8_9BACI</name>
<sequence>MKSKATQVNCFQCAYFYTTWEPAHPRGCRGYGFKTKSMPSAVVRQSSGHPCLKFVEKRKGPTSC</sequence>